<dbReference type="OrthoDB" id="9791132at2"/>
<feature type="active site" evidence="7">
    <location>
        <position position="138"/>
    </location>
</feature>
<keyword evidence="6" id="KW-0961">Cell wall biogenesis/degradation</keyword>
<feature type="binding site" evidence="8">
    <location>
        <position position="252"/>
    </location>
    <ligand>
        <name>substrate</name>
    </ligand>
</feature>
<sequence>MLSLQQISSISFLTLLLLSHSTAPEFTWPHHKVDIVYDFINYLEEEVYSEQVYLYHLNTNRVVYKKNEQQRVPVASLTKIMTTLIAIEQLQEESLNKKMTVPEDIFPMIIDRNLSVAGYSPNEEVEAIDLLYGTMLPSGADASISLAIGLSGTEQEFIRPMNQKAEQLKMGNTHFSNVTGMDQDHHYSTVEDMAILLKYALNNPLFKDVFSSENYSTASTNLSNEGLSFQSRMFHLLEQQELNENIEFIGGKTGFTNQAGLCLASYVMINSSEEYLLITTGADGNTQTPPYHTNDAITIYNQLVY</sequence>
<comment type="caution">
    <text evidence="11">The sequence shown here is derived from an EMBL/GenBank/DDBJ whole genome shotgun (WGS) entry which is preliminary data.</text>
</comment>
<evidence type="ECO:0000256" key="4">
    <source>
        <dbReference type="ARBA" id="ARBA00022960"/>
    </source>
</evidence>
<gene>
    <name evidence="11" type="ORF">AZF04_09210</name>
</gene>
<keyword evidence="4" id="KW-0133">Cell shape</keyword>
<comment type="similarity">
    <text evidence="1 9">Belongs to the peptidase S11 family.</text>
</comment>
<dbReference type="InterPro" id="IPR012338">
    <property type="entry name" value="Beta-lactam/transpept-like"/>
</dbReference>
<evidence type="ECO:0000313" key="11">
    <source>
        <dbReference type="EMBL" id="KYG28075.1"/>
    </source>
</evidence>
<evidence type="ECO:0000256" key="3">
    <source>
        <dbReference type="ARBA" id="ARBA00022801"/>
    </source>
</evidence>
<evidence type="ECO:0000256" key="6">
    <source>
        <dbReference type="ARBA" id="ARBA00023316"/>
    </source>
</evidence>
<dbReference type="GO" id="GO:0006508">
    <property type="term" value="P:proteolysis"/>
    <property type="evidence" value="ECO:0007669"/>
    <property type="project" value="InterPro"/>
</dbReference>
<dbReference type="InterPro" id="IPR018044">
    <property type="entry name" value="Peptidase_S11"/>
</dbReference>
<organism evidence="11 12">
    <name type="scientific">Alkalihalobacillus trypoxylicola</name>
    <dbReference type="NCBI Taxonomy" id="519424"/>
    <lineage>
        <taxon>Bacteria</taxon>
        <taxon>Bacillati</taxon>
        <taxon>Bacillota</taxon>
        <taxon>Bacilli</taxon>
        <taxon>Bacillales</taxon>
        <taxon>Bacillaceae</taxon>
        <taxon>Alkalihalobacillus</taxon>
    </lineage>
</organism>
<dbReference type="AlphaFoldDB" id="A0A161PZE7"/>
<dbReference type="PRINTS" id="PR00725">
    <property type="entry name" value="DADACBPTASE1"/>
</dbReference>
<accession>A0A161PZE7</accession>
<dbReference type="Gene3D" id="3.40.710.10">
    <property type="entry name" value="DD-peptidase/beta-lactamase superfamily"/>
    <property type="match status" value="1"/>
</dbReference>
<dbReference type="EMBL" id="LTAO01000034">
    <property type="protein sequence ID" value="KYG28075.1"/>
    <property type="molecule type" value="Genomic_DNA"/>
</dbReference>
<feature type="domain" description="Peptidase S11 D-alanyl-D-alanine carboxypeptidase A N-terminal" evidence="10">
    <location>
        <begin position="46"/>
        <end position="270"/>
    </location>
</feature>
<dbReference type="InterPro" id="IPR001967">
    <property type="entry name" value="Peptidase_S11_N"/>
</dbReference>
<dbReference type="Proteomes" id="UP000075806">
    <property type="component" value="Unassembled WGS sequence"/>
</dbReference>
<evidence type="ECO:0000256" key="8">
    <source>
        <dbReference type="PIRSR" id="PIRSR618044-2"/>
    </source>
</evidence>
<evidence type="ECO:0000256" key="2">
    <source>
        <dbReference type="ARBA" id="ARBA00022729"/>
    </source>
</evidence>
<keyword evidence="3" id="KW-0378">Hydrolase</keyword>
<dbReference type="GO" id="GO:0009252">
    <property type="term" value="P:peptidoglycan biosynthetic process"/>
    <property type="evidence" value="ECO:0007669"/>
    <property type="project" value="UniProtKB-KW"/>
</dbReference>
<evidence type="ECO:0000313" key="12">
    <source>
        <dbReference type="Proteomes" id="UP000075806"/>
    </source>
</evidence>
<name>A0A161PZE7_9BACI</name>
<feature type="active site" description="Acyl-ester intermediate" evidence="7">
    <location>
        <position position="76"/>
    </location>
</feature>
<evidence type="ECO:0000256" key="1">
    <source>
        <dbReference type="ARBA" id="ARBA00007164"/>
    </source>
</evidence>
<protein>
    <recommendedName>
        <fullName evidence="10">Peptidase S11 D-alanyl-D-alanine carboxypeptidase A N-terminal domain-containing protein</fullName>
    </recommendedName>
</protein>
<dbReference type="STRING" id="519424.AZF04_09210"/>
<dbReference type="SUPFAM" id="SSF56601">
    <property type="entry name" value="beta-lactamase/transpeptidase-like"/>
    <property type="match status" value="1"/>
</dbReference>
<keyword evidence="12" id="KW-1185">Reference proteome</keyword>
<reference evidence="11" key="1">
    <citation type="submission" date="2016-02" db="EMBL/GenBank/DDBJ databases">
        <title>Genome sequence of Bacillus trypoxylicola KCTC 13244(T).</title>
        <authorList>
            <person name="Jeong H."/>
            <person name="Park S.-H."/>
            <person name="Choi S.-K."/>
        </authorList>
    </citation>
    <scope>NUCLEOTIDE SEQUENCE [LARGE SCALE GENOMIC DNA]</scope>
    <source>
        <strain evidence="11">KCTC 13244</strain>
    </source>
</reference>
<dbReference type="GO" id="GO:0009002">
    <property type="term" value="F:serine-type D-Ala-D-Ala carboxypeptidase activity"/>
    <property type="evidence" value="ECO:0007669"/>
    <property type="project" value="InterPro"/>
</dbReference>
<dbReference type="Pfam" id="PF00768">
    <property type="entry name" value="Peptidase_S11"/>
    <property type="match status" value="1"/>
</dbReference>
<dbReference type="GO" id="GO:0071555">
    <property type="term" value="P:cell wall organization"/>
    <property type="evidence" value="ECO:0007669"/>
    <property type="project" value="UniProtKB-KW"/>
</dbReference>
<dbReference type="RefSeq" id="WP_061949507.1">
    <property type="nucleotide sequence ID" value="NZ_LTAO01000034.1"/>
</dbReference>
<proteinExistence type="inferred from homology"/>
<evidence type="ECO:0000259" key="10">
    <source>
        <dbReference type="Pfam" id="PF00768"/>
    </source>
</evidence>
<evidence type="ECO:0000256" key="5">
    <source>
        <dbReference type="ARBA" id="ARBA00022984"/>
    </source>
</evidence>
<keyword evidence="5" id="KW-0573">Peptidoglycan synthesis</keyword>
<dbReference type="GO" id="GO:0008360">
    <property type="term" value="P:regulation of cell shape"/>
    <property type="evidence" value="ECO:0007669"/>
    <property type="project" value="UniProtKB-KW"/>
</dbReference>
<feature type="active site" description="Proton acceptor" evidence="7">
    <location>
        <position position="79"/>
    </location>
</feature>
<dbReference type="PANTHER" id="PTHR21581:SF6">
    <property type="entry name" value="TRAFFICKING PROTEIN PARTICLE COMPLEX SUBUNIT 12"/>
    <property type="match status" value="1"/>
</dbReference>
<dbReference type="PANTHER" id="PTHR21581">
    <property type="entry name" value="D-ALANYL-D-ALANINE CARBOXYPEPTIDASE"/>
    <property type="match status" value="1"/>
</dbReference>
<keyword evidence="2" id="KW-0732">Signal</keyword>
<evidence type="ECO:0000256" key="9">
    <source>
        <dbReference type="RuleBase" id="RU004016"/>
    </source>
</evidence>
<evidence type="ECO:0000256" key="7">
    <source>
        <dbReference type="PIRSR" id="PIRSR618044-1"/>
    </source>
</evidence>